<dbReference type="GeneID" id="85332053"/>
<organism evidence="1 2">
    <name type="scientific">Colletotrichum costaricense</name>
    <dbReference type="NCBI Taxonomy" id="1209916"/>
    <lineage>
        <taxon>Eukaryota</taxon>
        <taxon>Fungi</taxon>
        <taxon>Dikarya</taxon>
        <taxon>Ascomycota</taxon>
        <taxon>Pezizomycotina</taxon>
        <taxon>Sordariomycetes</taxon>
        <taxon>Hypocreomycetidae</taxon>
        <taxon>Glomerellales</taxon>
        <taxon>Glomerellaceae</taxon>
        <taxon>Colletotrichum</taxon>
        <taxon>Colletotrichum acutatum species complex</taxon>
    </lineage>
</organism>
<accession>A0AAJ0E601</accession>
<evidence type="ECO:0000313" key="2">
    <source>
        <dbReference type="Proteomes" id="UP001240678"/>
    </source>
</evidence>
<name>A0AAJ0E601_9PEZI</name>
<dbReference type="RefSeq" id="XP_060319944.1">
    <property type="nucleotide sequence ID" value="XM_060448506.1"/>
</dbReference>
<dbReference type="Proteomes" id="UP001240678">
    <property type="component" value="Unassembled WGS sequence"/>
</dbReference>
<evidence type="ECO:0000313" key="1">
    <source>
        <dbReference type="EMBL" id="KAK1538995.1"/>
    </source>
</evidence>
<protein>
    <submittedName>
        <fullName evidence="1">Uncharacterized protein</fullName>
    </submittedName>
</protein>
<proteinExistence type="predicted"/>
<comment type="caution">
    <text evidence="1">The sequence shown here is derived from an EMBL/GenBank/DDBJ whole genome shotgun (WGS) entry which is preliminary data.</text>
</comment>
<dbReference type="AlphaFoldDB" id="A0AAJ0E601"/>
<gene>
    <name evidence="1" type="ORF">CCOS01_00309</name>
</gene>
<sequence>MAAVASPILKDAFSKATDIGDIVQDFDFSKVLQVGMSLVWAMTNHGLQMSVNDTKSADYLQTKLAPSYGNLSGSVLEKMDDDLKIMIAGTMKSLAAQKDKSWAAVLSTMMQNPLLEADRDEVARSDKLIKESSSAFKFDGSSDAGIVKEVHSWFVNLISDSDVLESTQIKIGDLADIVSQTGATVDSFESFFGKNEHHERTLIDIGVLRFPDIDRPFFKVEH</sequence>
<dbReference type="EMBL" id="MOOE01000001">
    <property type="protein sequence ID" value="KAK1538995.1"/>
    <property type="molecule type" value="Genomic_DNA"/>
</dbReference>
<reference evidence="1 2" key="1">
    <citation type="submission" date="2016-10" db="EMBL/GenBank/DDBJ databases">
        <title>The genome sequence of Colletotrichum fioriniae PJ7.</title>
        <authorList>
            <person name="Baroncelli R."/>
        </authorList>
    </citation>
    <scope>NUCLEOTIDE SEQUENCE [LARGE SCALE GENOMIC DNA]</scope>
    <source>
        <strain evidence="1 2">IMI 309622</strain>
    </source>
</reference>
<keyword evidence="2" id="KW-1185">Reference proteome</keyword>